<accession>A0A382L9Z1</accession>
<dbReference type="EMBL" id="UINC01085262">
    <property type="protein sequence ID" value="SVC32645.1"/>
    <property type="molecule type" value="Genomic_DNA"/>
</dbReference>
<protein>
    <submittedName>
        <fullName evidence="1">Uncharacterized protein</fullName>
    </submittedName>
</protein>
<gene>
    <name evidence="1" type="ORF">METZ01_LOCUS285499</name>
</gene>
<organism evidence="1">
    <name type="scientific">marine metagenome</name>
    <dbReference type="NCBI Taxonomy" id="408172"/>
    <lineage>
        <taxon>unclassified sequences</taxon>
        <taxon>metagenomes</taxon>
        <taxon>ecological metagenomes</taxon>
    </lineage>
</organism>
<name>A0A382L9Z1_9ZZZZ</name>
<reference evidence="1" key="1">
    <citation type="submission" date="2018-05" db="EMBL/GenBank/DDBJ databases">
        <authorList>
            <person name="Lanie J.A."/>
            <person name="Ng W.-L."/>
            <person name="Kazmierczak K.M."/>
            <person name="Andrzejewski T.M."/>
            <person name="Davidsen T.M."/>
            <person name="Wayne K.J."/>
            <person name="Tettelin H."/>
            <person name="Glass J.I."/>
            <person name="Rusch D."/>
            <person name="Podicherti R."/>
            <person name="Tsui H.-C.T."/>
            <person name="Winkler M.E."/>
        </authorList>
    </citation>
    <scope>NUCLEOTIDE SEQUENCE</scope>
</reference>
<proteinExistence type="predicted"/>
<feature type="non-terminal residue" evidence="1">
    <location>
        <position position="24"/>
    </location>
</feature>
<dbReference type="AlphaFoldDB" id="A0A382L9Z1"/>
<evidence type="ECO:0000313" key="1">
    <source>
        <dbReference type="EMBL" id="SVC32645.1"/>
    </source>
</evidence>
<sequence>ENQFQIILILELFLLQQKTQLTLC</sequence>
<feature type="non-terminal residue" evidence="1">
    <location>
        <position position="1"/>
    </location>
</feature>